<gene>
    <name evidence="3" type="ORF">PIB30_008541</name>
</gene>
<evidence type="ECO:0000313" key="4">
    <source>
        <dbReference type="Proteomes" id="UP001341840"/>
    </source>
</evidence>
<dbReference type="Proteomes" id="UP001341840">
    <property type="component" value="Unassembled WGS sequence"/>
</dbReference>
<keyword evidence="2" id="KW-0808">Transferase</keyword>
<protein>
    <submittedName>
        <fullName evidence="3">Uncharacterized protein</fullName>
    </submittedName>
</protein>
<evidence type="ECO:0000256" key="2">
    <source>
        <dbReference type="ARBA" id="ARBA00022679"/>
    </source>
</evidence>
<name>A0ABU6Z2U8_9FABA</name>
<dbReference type="PANTHER" id="PTHR11926">
    <property type="entry name" value="GLUCOSYL/GLUCURONOSYL TRANSFERASES"/>
    <property type="match status" value="1"/>
</dbReference>
<evidence type="ECO:0000313" key="3">
    <source>
        <dbReference type="EMBL" id="MED6216555.1"/>
    </source>
</evidence>
<dbReference type="Gene3D" id="3.40.50.2000">
    <property type="entry name" value="Glycogen Phosphorylase B"/>
    <property type="match status" value="2"/>
</dbReference>
<dbReference type="EMBL" id="JASCZI010271879">
    <property type="protein sequence ID" value="MED6216555.1"/>
    <property type="molecule type" value="Genomic_DNA"/>
</dbReference>
<sequence length="413" mass="46123">MESLVGENKSAHVGGNEIKLVSIPDGLEDGDNRNDLAKLTLSMIEVMPKKLEMLIQDINNKSAESNSITCLVADENLGWALEVAKKMGIKAVAFWPAAASMLALIFNIQKLLDDGIIDSDGSPMKDETIQLSPKMPLMRTKDFLWTQFGDKTTTKICFHYRQGNTKSVEVAADKIICNTTYDHEPETLDFVPQIIPIGPLLATTSIAGNFWPEDSTCLNWLDLQETNSVIYVAFGSFTVFDHTQLQELALGLELSNRPFLLVIRPDINHGENQSFLKEFEERSKNLGKVVQWAPQQKVLSHPSIACFISHCGWNSTMEGTTKGVPFLCWPYFADQLFNQTLICDVWKVGLRLDPIPAGGIVTREEIMSKIKTVLQDEGFKARAMELKNLVINNIKEGGRSSINLNNFVDWIKA</sequence>
<reference evidence="3 4" key="1">
    <citation type="journal article" date="2023" name="Plants (Basel)">
        <title>Bridging the Gap: Combining Genomics and Transcriptomics Approaches to Understand Stylosanthes scabra, an Orphan Legume from the Brazilian Caatinga.</title>
        <authorList>
            <person name="Ferreira-Neto J.R.C."/>
            <person name="da Silva M.D."/>
            <person name="Binneck E."/>
            <person name="de Melo N.F."/>
            <person name="da Silva R.H."/>
            <person name="de Melo A.L.T.M."/>
            <person name="Pandolfi V."/>
            <person name="Bustamante F.O."/>
            <person name="Brasileiro-Vidal A.C."/>
            <person name="Benko-Iseppon A.M."/>
        </authorList>
    </citation>
    <scope>NUCLEOTIDE SEQUENCE [LARGE SCALE GENOMIC DNA]</scope>
    <source>
        <tissue evidence="3">Leaves</tissue>
    </source>
</reference>
<proteinExistence type="inferred from homology"/>
<dbReference type="InterPro" id="IPR002213">
    <property type="entry name" value="UDP_glucos_trans"/>
</dbReference>
<evidence type="ECO:0000256" key="1">
    <source>
        <dbReference type="ARBA" id="ARBA00009995"/>
    </source>
</evidence>
<keyword evidence="4" id="KW-1185">Reference proteome</keyword>
<dbReference type="Pfam" id="PF00201">
    <property type="entry name" value="UDPGT"/>
    <property type="match status" value="1"/>
</dbReference>
<accession>A0ABU6Z2U8</accession>
<comment type="caution">
    <text evidence="3">The sequence shown here is derived from an EMBL/GenBank/DDBJ whole genome shotgun (WGS) entry which is preliminary data.</text>
</comment>
<dbReference type="CDD" id="cd03784">
    <property type="entry name" value="GT1_Gtf-like"/>
    <property type="match status" value="1"/>
</dbReference>
<comment type="similarity">
    <text evidence="1">Belongs to the UDP-glycosyltransferase family.</text>
</comment>
<dbReference type="SUPFAM" id="SSF53756">
    <property type="entry name" value="UDP-Glycosyltransferase/glycogen phosphorylase"/>
    <property type="match status" value="1"/>
</dbReference>
<dbReference type="PANTHER" id="PTHR11926:SF1412">
    <property type="entry name" value="UDP-GLYCOSYLTRANSFERASE 83A1-LIKE"/>
    <property type="match status" value="1"/>
</dbReference>
<organism evidence="3 4">
    <name type="scientific">Stylosanthes scabra</name>
    <dbReference type="NCBI Taxonomy" id="79078"/>
    <lineage>
        <taxon>Eukaryota</taxon>
        <taxon>Viridiplantae</taxon>
        <taxon>Streptophyta</taxon>
        <taxon>Embryophyta</taxon>
        <taxon>Tracheophyta</taxon>
        <taxon>Spermatophyta</taxon>
        <taxon>Magnoliopsida</taxon>
        <taxon>eudicotyledons</taxon>
        <taxon>Gunneridae</taxon>
        <taxon>Pentapetalae</taxon>
        <taxon>rosids</taxon>
        <taxon>fabids</taxon>
        <taxon>Fabales</taxon>
        <taxon>Fabaceae</taxon>
        <taxon>Papilionoideae</taxon>
        <taxon>50 kb inversion clade</taxon>
        <taxon>dalbergioids sensu lato</taxon>
        <taxon>Dalbergieae</taxon>
        <taxon>Pterocarpus clade</taxon>
        <taxon>Stylosanthes</taxon>
    </lineage>
</organism>